<reference evidence="1" key="1">
    <citation type="submission" date="2020-05" db="EMBL/GenBank/DDBJ databases">
        <authorList>
            <person name="Rincon C."/>
            <person name="Sanders R I."/>
            <person name="Robbins C."/>
            <person name="Chaturvedi A."/>
        </authorList>
    </citation>
    <scope>NUCLEOTIDE SEQUENCE</scope>
    <source>
        <strain evidence="1">CHB12</strain>
    </source>
</reference>
<organism evidence="1 2">
    <name type="scientific">Rhizophagus irregularis</name>
    <dbReference type="NCBI Taxonomy" id="588596"/>
    <lineage>
        <taxon>Eukaryota</taxon>
        <taxon>Fungi</taxon>
        <taxon>Fungi incertae sedis</taxon>
        <taxon>Mucoromycota</taxon>
        <taxon>Glomeromycotina</taxon>
        <taxon>Glomeromycetes</taxon>
        <taxon>Glomerales</taxon>
        <taxon>Glomeraceae</taxon>
        <taxon>Rhizophagus</taxon>
    </lineage>
</organism>
<sequence length="66" mass="7755">MQEQLCMSPLEICKDNYAHHKSLMHQLLKAKTKDDVEFLFDQLQIINNENIDKGTKLKLKTAIFHL</sequence>
<evidence type="ECO:0000313" key="1">
    <source>
        <dbReference type="EMBL" id="CAB5371652.1"/>
    </source>
</evidence>
<dbReference type="Proteomes" id="UP000684084">
    <property type="component" value="Unassembled WGS sequence"/>
</dbReference>
<accession>A0A915ZCS1</accession>
<dbReference type="OrthoDB" id="10271081at2759"/>
<name>A0A915ZCS1_9GLOM</name>
<dbReference type="VEuPathDB" id="FungiDB:RhiirFUN_005818"/>
<protein>
    <submittedName>
        <fullName evidence="1">Uncharacterized protein</fullName>
    </submittedName>
</protein>
<dbReference type="EMBL" id="CAGKOT010000029">
    <property type="protein sequence ID" value="CAB5371652.1"/>
    <property type="molecule type" value="Genomic_DNA"/>
</dbReference>
<gene>
    <name evidence="1" type="ORF">CHRIB12_LOCUS13231</name>
</gene>
<comment type="caution">
    <text evidence="1">The sequence shown here is derived from an EMBL/GenBank/DDBJ whole genome shotgun (WGS) entry which is preliminary data.</text>
</comment>
<evidence type="ECO:0000313" key="2">
    <source>
        <dbReference type="Proteomes" id="UP000684084"/>
    </source>
</evidence>
<proteinExistence type="predicted"/>
<dbReference type="AlphaFoldDB" id="A0A915ZCS1"/>